<keyword evidence="13" id="KW-1185">Reference proteome</keyword>
<evidence type="ECO:0000256" key="6">
    <source>
        <dbReference type="ARBA" id="ARBA00022833"/>
    </source>
</evidence>
<accession>A0A330LLD8</accession>
<gene>
    <name evidence="12" type="ORF">MORIYA_1162</name>
</gene>
<dbReference type="EMBL" id="LS483250">
    <property type="protein sequence ID" value="SQD77640.1"/>
    <property type="molecule type" value="Genomic_DNA"/>
</dbReference>
<evidence type="ECO:0000256" key="7">
    <source>
        <dbReference type="ARBA" id="ARBA00023049"/>
    </source>
</evidence>
<organism evidence="12 13">
    <name type="scientific">Moritella yayanosii</name>
    <dbReference type="NCBI Taxonomy" id="69539"/>
    <lineage>
        <taxon>Bacteria</taxon>
        <taxon>Pseudomonadati</taxon>
        <taxon>Pseudomonadota</taxon>
        <taxon>Gammaproteobacteria</taxon>
        <taxon>Alteromonadales</taxon>
        <taxon>Moritellaceae</taxon>
        <taxon>Moritella</taxon>
    </lineage>
</organism>
<reference evidence="13" key="1">
    <citation type="submission" date="2018-05" db="EMBL/GenBank/DDBJ databases">
        <authorList>
            <person name="Cea G.-C."/>
            <person name="William W."/>
        </authorList>
    </citation>
    <scope>NUCLEOTIDE SEQUENCE [LARGE SCALE GENOMIC DNA]</scope>
    <source>
        <strain evidence="13">DB21MT 5</strain>
    </source>
</reference>
<dbReference type="AlphaFoldDB" id="A0A330LLD8"/>
<dbReference type="Pfam" id="PF05193">
    <property type="entry name" value="Peptidase_M16_C"/>
    <property type="match status" value="2"/>
</dbReference>
<dbReference type="GO" id="GO:0006508">
    <property type="term" value="P:proteolysis"/>
    <property type="evidence" value="ECO:0007669"/>
    <property type="project" value="UniProtKB-KW"/>
</dbReference>
<dbReference type="KEGG" id="mya:MORIYA_1162"/>
<evidence type="ECO:0000256" key="3">
    <source>
        <dbReference type="ARBA" id="ARBA00022670"/>
    </source>
</evidence>
<dbReference type="Gene3D" id="3.30.830.10">
    <property type="entry name" value="Metalloenzyme, LuxS/M16 peptidase-like"/>
    <property type="match status" value="4"/>
</dbReference>
<evidence type="ECO:0000259" key="11">
    <source>
        <dbReference type="Pfam" id="PF05193"/>
    </source>
</evidence>
<evidence type="ECO:0000313" key="12">
    <source>
        <dbReference type="EMBL" id="SQD77640.1"/>
    </source>
</evidence>
<evidence type="ECO:0000256" key="9">
    <source>
        <dbReference type="SAM" id="SignalP"/>
    </source>
</evidence>
<feature type="domain" description="Peptidase M16 N-terminal" evidence="10">
    <location>
        <begin position="76"/>
        <end position="194"/>
    </location>
</feature>
<dbReference type="InterPro" id="IPR001431">
    <property type="entry name" value="Pept_M16_Zn_BS"/>
</dbReference>
<evidence type="ECO:0000313" key="13">
    <source>
        <dbReference type="Proteomes" id="UP000250163"/>
    </source>
</evidence>
<dbReference type="Proteomes" id="UP000250163">
    <property type="component" value="Chromosome MORIYA"/>
</dbReference>
<protein>
    <recommendedName>
        <fullName evidence="14">Peptidase M16</fullName>
    </recommendedName>
</protein>
<name>A0A330LLD8_9GAMM</name>
<keyword evidence="7" id="KW-0482">Metalloprotease</keyword>
<dbReference type="PANTHER" id="PTHR43690:SF17">
    <property type="entry name" value="PROTEIN YHJJ"/>
    <property type="match status" value="1"/>
</dbReference>
<keyword evidence="3" id="KW-0645">Protease</keyword>
<keyword evidence="9" id="KW-0732">Signal</keyword>
<dbReference type="PANTHER" id="PTHR43690">
    <property type="entry name" value="NARDILYSIN"/>
    <property type="match status" value="1"/>
</dbReference>
<keyword evidence="6" id="KW-0862">Zinc</keyword>
<evidence type="ECO:0000256" key="8">
    <source>
        <dbReference type="RuleBase" id="RU004447"/>
    </source>
</evidence>
<feature type="chain" id="PRO_5016409580" description="Peptidase M16" evidence="9">
    <location>
        <begin position="21"/>
        <end position="977"/>
    </location>
</feature>
<evidence type="ECO:0000256" key="5">
    <source>
        <dbReference type="ARBA" id="ARBA00022801"/>
    </source>
</evidence>
<dbReference type="PROSITE" id="PS00143">
    <property type="entry name" value="INSULINASE"/>
    <property type="match status" value="1"/>
</dbReference>
<dbReference type="GO" id="GO:0046872">
    <property type="term" value="F:metal ion binding"/>
    <property type="evidence" value="ECO:0007669"/>
    <property type="project" value="UniProtKB-KW"/>
</dbReference>
<comment type="similarity">
    <text evidence="2 8">Belongs to the peptidase M16 family.</text>
</comment>
<evidence type="ECO:0000256" key="2">
    <source>
        <dbReference type="ARBA" id="ARBA00007261"/>
    </source>
</evidence>
<dbReference type="Pfam" id="PF00675">
    <property type="entry name" value="Peptidase_M16"/>
    <property type="match status" value="1"/>
</dbReference>
<dbReference type="RefSeq" id="WP_112713353.1">
    <property type="nucleotide sequence ID" value="NZ_LS483250.1"/>
</dbReference>
<evidence type="ECO:0008006" key="14">
    <source>
        <dbReference type="Google" id="ProtNLM"/>
    </source>
</evidence>
<keyword evidence="4" id="KW-0479">Metal-binding</keyword>
<evidence type="ECO:0000259" key="10">
    <source>
        <dbReference type="Pfam" id="PF00675"/>
    </source>
</evidence>
<dbReference type="InterPro" id="IPR007863">
    <property type="entry name" value="Peptidase_M16_C"/>
</dbReference>
<dbReference type="InterPro" id="IPR011249">
    <property type="entry name" value="Metalloenz_LuxS/M16"/>
</dbReference>
<dbReference type="InterPro" id="IPR050626">
    <property type="entry name" value="Peptidase_M16"/>
</dbReference>
<dbReference type="PROSITE" id="PS51257">
    <property type="entry name" value="PROKAR_LIPOPROTEIN"/>
    <property type="match status" value="1"/>
</dbReference>
<evidence type="ECO:0000256" key="4">
    <source>
        <dbReference type="ARBA" id="ARBA00022723"/>
    </source>
</evidence>
<comment type="cofactor">
    <cofactor evidence="1">
        <name>Zn(2+)</name>
        <dbReference type="ChEBI" id="CHEBI:29105"/>
    </cofactor>
</comment>
<keyword evidence="5" id="KW-0378">Hydrolase</keyword>
<dbReference type="OrthoDB" id="9811314at2"/>
<proteinExistence type="inferred from homology"/>
<evidence type="ECO:0000256" key="1">
    <source>
        <dbReference type="ARBA" id="ARBA00001947"/>
    </source>
</evidence>
<sequence length="977" mass="110221">MLFRAIPITTLAVIISLLSACGSYQNNDLNTHKKETEKVVTTQTYQSQDQLPMRPDLITYQLDNGLDILLLPRSKSGVELRLLVNSGSLHETDQQLGLAHFVEHMAFKGTRNFPDKQSFLALESQGLMLGSHINAATSFNTTVYRLSLPDNNNTELALNVLSDWASEISFDNDAFNAEREVIVEEWRLHQGSAYRINNQLETLRYQGSRFAHRNTIGDINIIRHAPVSQAKAYYKRWYQPQRMTLVVTGSFDQTDIKKQINDYFANKPAGNTPAEPSSWHQFKHNSQLESKLIFDPERAGRMLQLTLQNDLPSALNTTNGQWRDLIESTWIAVLNQRLDILTDHDKIKFARMNSKSSLLNANRVQALLIAKPKGDDYADTFAILTRELQRLATEPVTQAELDNVADIYIAKLSRQAANEQAYENSYLADRLVNSVSNHMPMLNKQQELAMAIQWLEALTPEHLQASVIETLTNSAPKIAIIGPDIDKGKITASELTHIWQQARQSVPGPFTLEAKTQDLLITAPDAIKTTQALNTKTILLNQTGKNKALTEQLTLENNMTVVIHSDSNLQGDVQFDLKIKGGNSLASNKQLGSVNWALNLAERCGYGGYSARQLAKFSRKEDLLVNAYSQQLYHGFRGKAPADNMNKLLSLIYLKLSSPNSCTDKLANMQESYYLGQTKLPAERKFYNALTTASFNQSQRLVSSASGPWNKFTSQQLHTLYQQLFSHPEQMQLTISGPVDIERLKPLLSQWLGNIVTIPETTDHAINISEKQEQQGWLDHNIKPLNQAMQQTFAIGSSPKAMVQIHYSADTQWTLQRQLGLQLIDEMTNLRLRNKIRGEASGVYVINMSQLLAKYPSAYYFARLNFTSAPERAGELAQLANKEIQKIARKGFSFAELKQAKKTWLLAQHQREKYSSYWLQALSQRTIEDGITNLNELTQLNTIVSEMSIETINQIANELMGHAQKTFILMPKPLPMV</sequence>
<feature type="domain" description="Peptidase M16 C-terminal" evidence="11">
    <location>
        <begin position="229"/>
        <end position="285"/>
    </location>
</feature>
<dbReference type="GO" id="GO:0004222">
    <property type="term" value="F:metalloendopeptidase activity"/>
    <property type="evidence" value="ECO:0007669"/>
    <property type="project" value="InterPro"/>
</dbReference>
<feature type="signal peptide" evidence="9">
    <location>
        <begin position="1"/>
        <end position="20"/>
    </location>
</feature>
<dbReference type="SUPFAM" id="SSF63411">
    <property type="entry name" value="LuxS/MPP-like metallohydrolase"/>
    <property type="match status" value="4"/>
</dbReference>
<feature type="domain" description="Peptidase M16 C-terminal" evidence="11">
    <location>
        <begin position="711"/>
        <end position="902"/>
    </location>
</feature>
<dbReference type="InterPro" id="IPR011765">
    <property type="entry name" value="Pept_M16_N"/>
</dbReference>